<dbReference type="STRING" id="1797529.A2570_01740"/>
<dbReference type="SUPFAM" id="SSF55166">
    <property type="entry name" value="Hedgehog/DD-peptidase"/>
    <property type="match status" value="1"/>
</dbReference>
<dbReference type="AlphaFoldDB" id="A0A1G1XMV1"/>
<comment type="caution">
    <text evidence="2">The sequence shown here is derived from an EMBL/GenBank/DDBJ whole genome shotgun (WGS) entry which is preliminary data.</text>
</comment>
<dbReference type="InterPro" id="IPR003709">
    <property type="entry name" value="VanY-like_core_dom"/>
</dbReference>
<dbReference type="GO" id="GO:0008233">
    <property type="term" value="F:peptidase activity"/>
    <property type="evidence" value="ECO:0007669"/>
    <property type="project" value="InterPro"/>
</dbReference>
<accession>A0A1G1XMV1</accession>
<dbReference type="Pfam" id="PF02557">
    <property type="entry name" value="VanY"/>
    <property type="match status" value="1"/>
</dbReference>
<protein>
    <recommendedName>
        <fullName evidence="1">D-alanyl-D-alanine carboxypeptidase-like core domain-containing protein</fullName>
    </recommendedName>
</protein>
<dbReference type="PANTHER" id="PTHR34385">
    <property type="entry name" value="D-ALANYL-D-ALANINE CARBOXYPEPTIDASE"/>
    <property type="match status" value="1"/>
</dbReference>
<dbReference type="Gene3D" id="3.30.1380.10">
    <property type="match status" value="1"/>
</dbReference>
<reference evidence="2 3" key="1">
    <citation type="journal article" date="2016" name="Nat. Commun.">
        <title>Thousands of microbial genomes shed light on interconnected biogeochemical processes in an aquifer system.</title>
        <authorList>
            <person name="Anantharaman K."/>
            <person name="Brown C.T."/>
            <person name="Hug L.A."/>
            <person name="Sharon I."/>
            <person name="Castelle C.J."/>
            <person name="Probst A.J."/>
            <person name="Thomas B.C."/>
            <person name="Singh A."/>
            <person name="Wilkins M.J."/>
            <person name="Karaoz U."/>
            <person name="Brodie E.L."/>
            <person name="Williams K.H."/>
            <person name="Hubbard S.S."/>
            <person name="Banfield J.F."/>
        </authorList>
    </citation>
    <scope>NUCLEOTIDE SEQUENCE [LARGE SCALE GENOMIC DNA]</scope>
</reference>
<evidence type="ECO:0000259" key="1">
    <source>
        <dbReference type="Pfam" id="PF02557"/>
    </source>
</evidence>
<name>A0A1G1XMV1_9BACT</name>
<dbReference type="InterPro" id="IPR058193">
    <property type="entry name" value="VanY/YodJ_core_dom"/>
</dbReference>
<dbReference type="Proteomes" id="UP000178570">
    <property type="component" value="Unassembled WGS sequence"/>
</dbReference>
<proteinExistence type="predicted"/>
<feature type="domain" description="D-alanyl-D-alanine carboxypeptidase-like core" evidence="1">
    <location>
        <begin position="126"/>
        <end position="247"/>
    </location>
</feature>
<dbReference type="PANTHER" id="PTHR34385:SF1">
    <property type="entry name" value="PEPTIDOGLYCAN L-ALANYL-D-GLUTAMATE ENDOPEPTIDASE CWLK"/>
    <property type="match status" value="1"/>
</dbReference>
<dbReference type="InterPro" id="IPR052179">
    <property type="entry name" value="DD-CPase-like"/>
</dbReference>
<dbReference type="InterPro" id="IPR009045">
    <property type="entry name" value="Zn_M74/Hedgehog-like"/>
</dbReference>
<gene>
    <name evidence="2" type="ORF">A2570_01740</name>
</gene>
<dbReference type="GO" id="GO:0006508">
    <property type="term" value="P:proteolysis"/>
    <property type="evidence" value="ECO:0007669"/>
    <property type="project" value="InterPro"/>
</dbReference>
<organism evidence="2 3">
    <name type="scientific">Candidatus Brennerbacteria bacterium RIFOXYD1_FULL_41_16</name>
    <dbReference type="NCBI Taxonomy" id="1797529"/>
    <lineage>
        <taxon>Bacteria</taxon>
        <taxon>Candidatus Brenneribacteriota</taxon>
    </lineage>
</organism>
<dbReference type="CDD" id="cd14852">
    <property type="entry name" value="LD-carboxypeptidase"/>
    <property type="match status" value="1"/>
</dbReference>
<evidence type="ECO:0000313" key="3">
    <source>
        <dbReference type="Proteomes" id="UP000178570"/>
    </source>
</evidence>
<dbReference type="EMBL" id="MHHY01000002">
    <property type="protein sequence ID" value="OGY41006.1"/>
    <property type="molecule type" value="Genomic_DNA"/>
</dbReference>
<evidence type="ECO:0000313" key="2">
    <source>
        <dbReference type="EMBL" id="OGY41006.1"/>
    </source>
</evidence>
<sequence length="278" mass="32117">MALILGNGYFYVLLAQQLASSQETLTGTLALFQDRVHDLETKLSNEKNDKAVLSNLLSSEKSKNEYFAQQISGIQGTVNILEKLSKTDKELLQKYSKVYFLNEHYIPENLSVIDKNDTYNKTEIYQIHTKVQPYLYQMLRAASSSNVSMETVSAYRSFGEQASLKLGYKIIYGSGANQFSADQGFSEHQLGTTVDLTTKDNVPFSKFESTQAYKWLQENAHRFGFVLSYPKNNQYYVFEPWHWRFVGIKLATELYNRKIYFYGIDQREIDSYLISIFD</sequence>